<evidence type="ECO:0000256" key="3">
    <source>
        <dbReference type="ARBA" id="ARBA00022801"/>
    </source>
</evidence>
<dbReference type="InterPro" id="IPR051463">
    <property type="entry name" value="Peptidase_U62_metallo"/>
</dbReference>
<evidence type="ECO:0000256" key="4">
    <source>
        <dbReference type="ARBA" id="ARBA00023049"/>
    </source>
</evidence>
<evidence type="ECO:0000259" key="6">
    <source>
        <dbReference type="Pfam" id="PF19289"/>
    </source>
</evidence>
<dbReference type="EMBL" id="QSOI01000017">
    <property type="protein sequence ID" value="RGI82191.1"/>
    <property type="molecule type" value="Genomic_DNA"/>
</dbReference>
<dbReference type="InterPro" id="IPR036059">
    <property type="entry name" value="TldD/PmbA_sf"/>
</dbReference>
<feature type="domain" description="Metalloprotease TldD/E central" evidence="7">
    <location>
        <begin position="109"/>
        <end position="217"/>
    </location>
</feature>
<organism evidence="8 9">
    <name type="scientific">Dorea formicigenerans</name>
    <dbReference type="NCBI Taxonomy" id="39486"/>
    <lineage>
        <taxon>Bacteria</taxon>
        <taxon>Bacillati</taxon>
        <taxon>Bacillota</taxon>
        <taxon>Clostridia</taxon>
        <taxon>Lachnospirales</taxon>
        <taxon>Lachnospiraceae</taxon>
        <taxon>Dorea</taxon>
    </lineage>
</organism>
<dbReference type="Proteomes" id="UP000260664">
    <property type="component" value="Unassembled WGS sequence"/>
</dbReference>
<evidence type="ECO:0000259" key="5">
    <source>
        <dbReference type="Pfam" id="PF01523"/>
    </source>
</evidence>
<dbReference type="InterPro" id="IPR045569">
    <property type="entry name" value="Metalloprtase-TldD/E_C"/>
</dbReference>
<gene>
    <name evidence="8" type="ORF">DXD84_12225</name>
</gene>
<dbReference type="PANTHER" id="PTHR30624">
    <property type="entry name" value="UNCHARACTERIZED PROTEIN TLDD AND PMBA"/>
    <property type="match status" value="1"/>
</dbReference>
<accession>A0A3E4EZS5</accession>
<dbReference type="GO" id="GO:0005829">
    <property type="term" value="C:cytosol"/>
    <property type="evidence" value="ECO:0007669"/>
    <property type="project" value="TreeGrafter"/>
</dbReference>
<evidence type="ECO:0000256" key="1">
    <source>
        <dbReference type="ARBA" id="ARBA00005836"/>
    </source>
</evidence>
<dbReference type="SUPFAM" id="SSF111283">
    <property type="entry name" value="Putative modulator of DNA gyrase, PmbA/TldD"/>
    <property type="match status" value="1"/>
</dbReference>
<keyword evidence="3" id="KW-0378">Hydrolase</keyword>
<proteinExistence type="inferred from homology"/>
<dbReference type="InterPro" id="IPR025502">
    <property type="entry name" value="TldD"/>
</dbReference>
<evidence type="ECO:0000313" key="9">
    <source>
        <dbReference type="Proteomes" id="UP000260664"/>
    </source>
</evidence>
<dbReference type="GO" id="GO:0008237">
    <property type="term" value="F:metallopeptidase activity"/>
    <property type="evidence" value="ECO:0007669"/>
    <property type="project" value="UniProtKB-KW"/>
</dbReference>
<dbReference type="PANTHER" id="PTHR30624:SF4">
    <property type="entry name" value="METALLOPROTEASE TLDD"/>
    <property type="match status" value="1"/>
</dbReference>
<keyword evidence="4" id="KW-0482">Metalloprotease</keyword>
<evidence type="ECO:0000256" key="2">
    <source>
        <dbReference type="ARBA" id="ARBA00022670"/>
    </source>
</evidence>
<dbReference type="AlphaFoldDB" id="A0A3E4EZS5"/>
<evidence type="ECO:0000313" key="8">
    <source>
        <dbReference type="EMBL" id="RGI82191.1"/>
    </source>
</evidence>
<dbReference type="GO" id="GO:0006508">
    <property type="term" value="P:proteolysis"/>
    <property type="evidence" value="ECO:0007669"/>
    <property type="project" value="UniProtKB-KW"/>
</dbReference>
<feature type="domain" description="Metalloprotease TldD/E N-terminal" evidence="5">
    <location>
        <begin position="22"/>
        <end position="81"/>
    </location>
</feature>
<dbReference type="Gene3D" id="3.30.2290.10">
    <property type="entry name" value="PmbA/TldD superfamily"/>
    <property type="match status" value="1"/>
</dbReference>
<dbReference type="InterPro" id="IPR045570">
    <property type="entry name" value="Metalloprtase-TldD/E_cen_dom"/>
</dbReference>
<dbReference type="Pfam" id="PF19289">
    <property type="entry name" value="PmbA_TldD_3rd"/>
    <property type="match status" value="1"/>
</dbReference>
<dbReference type="PIRSF" id="PIRSF004919">
    <property type="entry name" value="TldD"/>
    <property type="match status" value="1"/>
</dbReference>
<evidence type="ECO:0000259" key="7">
    <source>
        <dbReference type="Pfam" id="PF19290"/>
    </source>
</evidence>
<dbReference type="RefSeq" id="WP_117495630.1">
    <property type="nucleotide sequence ID" value="NZ_QSOI01000017.1"/>
</dbReference>
<name>A0A3E4EZS5_9FIRM</name>
<comment type="similarity">
    <text evidence="1">Belongs to the peptidase U62 family.</text>
</comment>
<protein>
    <submittedName>
        <fullName evidence="8">TldD/PmbA family protein</fullName>
    </submittedName>
</protein>
<dbReference type="InterPro" id="IPR035068">
    <property type="entry name" value="TldD/PmbA_N"/>
</dbReference>
<reference evidence="8 9" key="1">
    <citation type="submission" date="2018-08" db="EMBL/GenBank/DDBJ databases">
        <title>A genome reference for cultivated species of the human gut microbiota.</title>
        <authorList>
            <person name="Zou Y."/>
            <person name="Xue W."/>
            <person name="Luo G."/>
        </authorList>
    </citation>
    <scope>NUCLEOTIDE SEQUENCE [LARGE SCALE GENOMIC DNA]</scope>
    <source>
        <strain evidence="8 9">TM09-19AC</strain>
    </source>
</reference>
<sequence length="460" mass="50622">MLSQNMTDKIIDYIMSHGGDFAEVFAEHTRRNQLAMTGGNMSEALAGVESGVGIRIFSGDQCAYFYTEDEREENLFRLLKENWKAGEPVRPDWKKLSADQKIYDSTTEHFKSASVKDKMKLMEKCDKAGLAYSSQISQMYLKYLDMDQHVQIANSEGRYTEDHRMKTRFFIEAVVRDDQDVQRSYYGPGAMGGYEFLEQINVEECARKVAQNAIRCLGARTCPTGRMPVIIANGFGGLFFHEACGHSLEATSVSDNGSEFSGKLGTKVASEKVTLIDDGSIRDGWGSGYIDDEGELTRKNVLIKDGILKNYLVDRLNGKKLGLSANGSSRRESYRFVPVARMSNTYIAPGSDDVEKMIASVDRGIYVKSINAGSVNSITGEFNFNTGETFLIEHGEITVPVHSATLIGTGGDILQKVEQVGKDYELGQGFCYAGSGAIYIGAGQPTVKVSEMTVGGDEIC</sequence>
<feature type="domain" description="Metalloprotease TldD/E C-terminal" evidence="6">
    <location>
        <begin position="224"/>
        <end position="456"/>
    </location>
</feature>
<comment type="caution">
    <text evidence="8">The sequence shown here is derived from an EMBL/GenBank/DDBJ whole genome shotgun (WGS) entry which is preliminary data.</text>
</comment>
<dbReference type="Pfam" id="PF01523">
    <property type="entry name" value="PmbA_TldD_1st"/>
    <property type="match status" value="1"/>
</dbReference>
<dbReference type="Pfam" id="PF19290">
    <property type="entry name" value="PmbA_TldD_2nd"/>
    <property type="match status" value="1"/>
</dbReference>
<keyword evidence="2" id="KW-0645">Protease</keyword>
<dbReference type="InterPro" id="IPR002510">
    <property type="entry name" value="Metalloprtase-TldD/E_N"/>
</dbReference>